<feature type="compositionally biased region" description="Polar residues" evidence="2">
    <location>
        <begin position="158"/>
        <end position="173"/>
    </location>
</feature>
<dbReference type="InterPro" id="IPR047865">
    <property type="entry name" value="Ribosomal_uL10_bac_type"/>
</dbReference>
<dbReference type="Gene3D" id="3.30.70.1730">
    <property type="match status" value="1"/>
</dbReference>
<comment type="caution">
    <text evidence="3">The sequence shown here is derived from an EMBL/GenBank/DDBJ whole genome shotgun (WGS) entry which is preliminary data.</text>
</comment>
<feature type="compositionally biased region" description="Low complexity" evidence="2">
    <location>
        <begin position="342"/>
        <end position="356"/>
    </location>
</feature>
<reference evidence="3 4" key="1">
    <citation type="journal article" date="2018" name="IMA Fungus">
        <title>IMA Genome-F 10: Nine draft genome sequences of Claviceps purpurea s.lat., including C. arundinis, C. humidiphila, and C. cf. spartinae, pseudomolecules for the pitch canker pathogen Fusarium circinatum, draft genome of Davidsoniella eucalypti, Grosmannia galeiformis, Quambalaria eucalypti, and Teratosphaeria destructans.</title>
        <authorList>
            <person name="Wingfield B.D."/>
            <person name="Liu M."/>
            <person name="Nguyen H.D."/>
            <person name="Lane F.A."/>
            <person name="Morgan S.W."/>
            <person name="De Vos L."/>
            <person name="Wilken P.M."/>
            <person name="Duong T.A."/>
            <person name="Aylward J."/>
            <person name="Coetzee M.P."/>
            <person name="Dadej K."/>
            <person name="De Beer Z.W."/>
            <person name="Findlay W."/>
            <person name="Havenga M."/>
            <person name="Kolarik M."/>
            <person name="Menzies J.G."/>
            <person name="Naidoo K."/>
            <person name="Pochopski O."/>
            <person name="Shoukouhi P."/>
            <person name="Santana Q.C."/>
            <person name="Seifert K.A."/>
            <person name="Soal N."/>
            <person name="Steenkamp E.T."/>
            <person name="Tatham C.T."/>
            <person name="van der Nest M.A."/>
            <person name="Wingfield M.J."/>
        </authorList>
    </citation>
    <scope>NUCLEOTIDE SEQUENCE [LARGE SCALE GENOMIC DNA]</scope>
    <source>
        <strain evidence="3">CMW44962</strain>
    </source>
</reference>
<sequence length="356" mass="38967">MPPRLRLWHSQLPIRNTTQYICWQCRHASLATTPAPPIEQTIAAVSPISRYPPTQPPSHKPPEFRKSQLNRHYQSLLRSSPLIILFQHNNIKATEWTGIRRELAQALRKVDEDLAKEGDNSYISGGMKLQIVQTGIFESALKVVEFWDPKRVSEPLATHSTDPGTASSETIDQSVPDKHNPAFTHGLSRTAWLAAAHRKNKHLRHGLEPLLSGPLALLTMPHVSPRHLKAALSILAPQAPDFAAPKRRTNPSYYEKSVQDGLQKLLLLGARVEGKVFDIEGARWVGGIEGGITGLRAQLVAMLSGMGAQITSTLEAASRSLYVTVEGRRGMLEEEAKGGKVEAGAAAEAGSEKPAV</sequence>
<dbReference type="SUPFAM" id="SSF160369">
    <property type="entry name" value="Ribosomal protein L10-like"/>
    <property type="match status" value="1"/>
</dbReference>
<proteinExistence type="inferred from homology"/>
<organism evidence="3 4">
    <name type="scientific">Teratosphaeria destructans</name>
    <dbReference type="NCBI Taxonomy" id="418781"/>
    <lineage>
        <taxon>Eukaryota</taxon>
        <taxon>Fungi</taxon>
        <taxon>Dikarya</taxon>
        <taxon>Ascomycota</taxon>
        <taxon>Pezizomycotina</taxon>
        <taxon>Dothideomycetes</taxon>
        <taxon>Dothideomycetidae</taxon>
        <taxon>Mycosphaerellales</taxon>
        <taxon>Teratosphaeriaceae</taxon>
        <taxon>Teratosphaeria</taxon>
    </lineage>
</organism>
<dbReference type="InterPro" id="IPR043141">
    <property type="entry name" value="Ribosomal_uL10-like_sf"/>
</dbReference>
<dbReference type="AlphaFoldDB" id="A0A9W7W6Y4"/>
<dbReference type="Proteomes" id="UP001138500">
    <property type="component" value="Unassembled WGS sequence"/>
</dbReference>
<reference evidence="3 4" key="2">
    <citation type="journal article" date="2021" name="Curr. Genet.">
        <title>Genetic response to nitrogen starvation in the aggressive Eucalyptus foliar pathogen Teratosphaeria destructans.</title>
        <authorList>
            <person name="Havenga M."/>
            <person name="Wingfield B.D."/>
            <person name="Wingfield M.J."/>
            <person name="Dreyer L.L."/>
            <person name="Roets F."/>
            <person name="Aylward J."/>
        </authorList>
    </citation>
    <scope>NUCLEOTIDE SEQUENCE [LARGE SCALE GENOMIC DNA]</scope>
    <source>
        <strain evidence="3">CMW44962</strain>
    </source>
</reference>
<evidence type="ECO:0000313" key="3">
    <source>
        <dbReference type="EMBL" id="KAH9845539.1"/>
    </source>
</evidence>
<accession>A0A9W7W6Y4</accession>
<dbReference type="PANTHER" id="PTHR11560">
    <property type="entry name" value="39S RIBOSOMAL PROTEIN L10, MITOCHONDRIAL"/>
    <property type="match status" value="1"/>
</dbReference>
<feature type="region of interest" description="Disordered" evidence="2">
    <location>
        <begin position="154"/>
        <end position="178"/>
    </location>
</feature>
<evidence type="ECO:0000256" key="2">
    <source>
        <dbReference type="SAM" id="MobiDB-lite"/>
    </source>
</evidence>
<comment type="similarity">
    <text evidence="1">Belongs to the universal ribosomal protein uL10 family.</text>
</comment>
<protein>
    <submittedName>
        <fullName evidence="3">Ribosomal protein YmL11, mitochondrial</fullName>
    </submittedName>
</protein>
<dbReference type="EMBL" id="RIBY02000047">
    <property type="protein sequence ID" value="KAH9845539.1"/>
    <property type="molecule type" value="Genomic_DNA"/>
</dbReference>
<keyword evidence="4" id="KW-1185">Reference proteome</keyword>
<evidence type="ECO:0000313" key="4">
    <source>
        <dbReference type="Proteomes" id="UP001138500"/>
    </source>
</evidence>
<evidence type="ECO:0000256" key="1">
    <source>
        <dbReference type="ARBA" id="ARBA00008889"/>
    </source>
</evidence>
<gene>
    <name evidence="3" type="ORF">Tdes44962_MAKER06573</name>
</gene>
<dbReference type="OrthoDB" id="360689at2759"/>
<name>A0A9W7W6Y4_9PEZI</name>
<feature type="region of interest" description="Disordered" evidence="2">
    <location>
        <begin position="334"/>
        <end position="356"/>
    </location>
</feature>
<keyword evidence="3" id="KW-0689">Ribosomal protein</keyword>
<dbReference type="GO" id="GO:0005840">
    <property type="term" value="C:ribosome"/>
    <property type="evidence" value="ECO:0007669"/>
    <property type="project" value="UniProtKB-KW"/>
</dbReference>
<keyword evidence="3" id="KW-0687">Ribonucleoprotein</keyword>